<name>X1J2W1_9ZZZZ</name>
<dbReference type="GO" id="GO:0070897">
    <property type="term" value="P:transcription preinitiation complex assembly"/>
    <property type="evidence" value="ECO:0007669"/>
    <property type="project" value="InterPro"/>
</dbReference>
<dbReference type="Gene3D" id="1.10.472.10">
    <property type="entry name" value="Cyclin-like"/>
    <property type="match status" value="1"/>
</dbReference>
<evidence type="ECO:0000256" key="2">
    <source>
        <dbReference type="ARBA" id="ARBA00023163"/>
    </source>
</evidence>
<dbReference type="InterPro" id="IPR036915">
    <property type="entry name" value="Cyclin-like_sf"/>
</dbReference>
<keyword evidence="2" id="KW-0804">Transcription</keyword>
<sequence>VPPLEPVLFVSRYINELQLSFKIEQKALSILKSLPSNFINGKDPKSLIAAIIYSICKNENIKITQKTLAKMTGVNEASVRYKVKEIGQII</sequence>
<dbReference type="Pfam" id="PF00382">
    <property type="entry name" value="TFIIB"/>
    <property type="match status" value="1"/>
</dbReference>
<dbReference type="SUPFAM" id="SSF47954">
    <property type="entry name" value="Cyclin-like"/>
    <property type="match status" value="1"/>
</dbReference>
<reference evidence="4" key="1">
    <citation type="journal article" date="2014" name="Front. Microbiol.">
        <title>High frequency of phylogenetically diverse reductive dehalogenase-homologous genes in deep subseafloor sedimentary metagenomes.</title>
        <authorList>
            <person name="Kawai M."/>
            <person name="Futagami T."/>
            <person name="Toyoda A."/>
            <person name="Takaki Y."/>
            <person name="Nishi S."/>
            <person name="Hori S."/>
            <person name="Arai W."/>
            <person name="Tsubouchi T."/>
            <person name="Morono Y."/>
            <person name="Uchiyama I."/>
            <person name="Ito T."/>
            <person name="Fujiyama A."/>
            <person name="Inagaki F."/>
            <person name="Takami H."/>
        </authorList>
    </citation>
    <scope>NUCLEOTIDE SEQUENCE</scope>
    <source>
        <strain evidence="4">Expedition CK06-06</strain>
    </source>
</reference>
<dbReference type="InterPro" id="IPR013763">
    <property type="entry name" value="Cyclin-like_dom"/>
</dbReference>
<dbReference type="InterPro" id="IPR000812">
    <property type="entry name" value="TFIIB"/>
</dbReference>
<feature type="domain" description="Cyclin-like" evidence="3">
    <location>
        <begin position="8"/>
        <end position="88"/>
    </location>
</feature>
<dbReference type="EMBL" id="BARU01033897">
    <property type="protein sequence ID" value="GAH72689.1"/>
    <property type="molecule type" value="Genomic_DNA"/>
</dbReference>
<evidence type="ECO:0000256" key="1">
    <source>
        <dbReference type="ARBA" id="ARBA00023015"/>
    </source>
</evidence>
<dbReference type="SMART" id="SM00385">
    <property type="entry name" value="CYCLIN"/>
    <property type="match status" value="1"/>
</dbReference>
<dbReference type="AlphaFoldDB" id="X1J2W1"/>
<dbReference type="PRINTS" id="PR00685">
    <property type="entry name" value="TIFACTORIIB"/>
</dbReference>
<evidence type="ECO:0000259" key="3">
    <source>
        <dbReference type="SMART" id="SM00385"/>
    </source>
</evidence>
<evidence type="ECO:0000313" key="4">
    <source>
        <dbReference type="EMBL" id="GAH72689.1"/>
    </source>
</evidence>
<feature type="non-terminal residue" evidence="4">
    <location>
        <position position="1"/>
    </location>
</feature>
<protein>
    <recommendedName>
        <fullName evidence="3">Cyclin-like domain-containing protein</fullName>
    </recommendedName>
</protein>
<comment type="caution">
    <text evidence="4">The sequence shown here is derived from an EMBL/GenBank/DDBJ whole genome shotgun (WGS) entry which is preliminary data.</text>
</comment>
<accession>X1J2W1</accession>
<gene>
    <name evidence="4" type="ORF">S03H2_53268</name>
</gene>
<organism evidence="4">
    <name type="scientific">marine sediment metagenome</name>
    <dbReference type="NCBI Taxonomy" id="412755"/>
    <lineage>
        <taxon>unclassified sequences</taxon>
        <taxon>metagenomes</taxon>
        <taxon>ecological metagenomes</taxon>
    </lineage>
</organism>
<dbReference type="InterPro" id="IPR013150">
    <property type="entry name" value="TFIIB_cyclin"/>
</dbReference>
<keyword evidence="1" id="KW-0805">Transcription regulation</keyword>
<dbReference type="GO" id="GO:0017025">
    <property type="term" value="F:TBP-class protein binding"/>
    <property type="evidence" value="ECO:0007669"/>
    <property type="project" value="InterPro"/>
</dbReference>
<proteinExistence type="predicted"/>